<evidence type="ECO:0000313" key="1">
    <source>
        <dbReference type="EMBL" id="OCX12586.1"/>
    </source>
</evidence>
<dbReference type="STRING" id="1566387.QV13_23575"/>
<dbReference type="AlphaFoldDB" id="A0A1C2DD75"/>
<keyword evidence="2" id="KW-1185">Reference proteome</keyword>
<dbReference type="RefSeq" id="WP_024922516.1">
    <property type="nucleotide sequence ID" value="NZ_MDEO01000036.1"/>
</dbReference>
<dbReference type="InterPro" id="IPR053717">
    <property type="entry name" value="MerB_lyase_sf"/>
</dbReference>
<reference evidence="1 2" key="1">
    <citation type="submission" date="2016-08" db="EMBL/GenBank/DDBJ databases">
        <title>Whole genome sequence of Mesorhizobium sp. strain UASWS1009 isolated from industrial sewage.</title>
        <authorList>
            <person name="Crovadore J."/>
            <person name="Calmin G."/>
            <person name="Chablais R."/>
            <person name="Cochard B."/>
            <person name="Lefort F."/>
        </authorList>
    </citation>
    <scope>NUCLEOTIDE SEQUENCE [LARGE SCALE GENOMIC DNA]</scope>
    <source>
        <strain evidence="1 2">UASWS1009</strain>
    </source>
</reference>
<dbReference type="Gene3D" id="3.30.450.410">
    <property type="match status" value="1"/>
</dbReference>
<dbReference type="InterPro" id="IPR004927">
    <property type="entry name" value="MerB"/>
</dbReference>
<dbReference type="Proteomes" id="UP000094412">
    <property type="component" value="Unassembled WGS sequence"/>
</dbReference>
<dbReference type="GO" id="GO:0018836">
    <property type="term" value="F:alkylmercury lyase activity"/>
    <property type="evidence" value="ECO:0007669"/>
    <property type="project" value="InterPro"/>
</dbReference>
<dbReference type="PRINTS" id="PR01699">
    <property type="entry name" value="ORGNOHGLYASE"/>
</dbReference>
<organism evidence="1 2">
    <name type="scientific">Mesorhizobium hungaricum</name>
    <dbReference type="NCBI Taxonomy" id="1566387"/>
    <lineage>
        <taxon>Bacteria</taxon>
        <taxon>Pseudomonadati</taxon>
        <taxon>Pseudomonadota</taxon>
        <taxon>Alphaproteobacteria</taxon>
        <taxon>Hyphomicrobiales</taxon>
        <taxon>Phyllobacteriaceae</taxon>
        <taxon>Mesorhizobium</taxon>
    </lineage>
</organism>
<dbReference type="Pfam" id="PF03243">
    <property type="entry name" value="MerB"/>
    <property type="match status" value="1"/>
</dbReference>
<dbReference type="EMBL" id="MDEO01000036">
    <property type="protein sequence ID" value="OCX12586.1"/>
    <property type="molecule type" value="Genomic_DNA"/>
</dbReference>
<comment type="caution">
    <text evidence="1">The sequence shown here is derived from an EMBL/GenBank/DDBJ whole genome shotgun (WGS) entry which is preliminary data.</text>
</comment>
<protein>
    <recommendedName>
        <fullName evidence="3">Alkylmercury lyase</fullName>
    </recommendedName>
</protein>
<dbReference type="OrthoDB" id="9776382at2"/>
<accession>A0A1C2DD75</accession>
<name>A0A1C2DD75_9HYPH</name>
<evidence type="ECO:0008006" key="3">
    <source>
        <dbReference type="Google" id="ProtNLM"/>
    </source>
</evidence>
<dbReference type="SUPFAM" id="SSF160387">
    <property type="entry name" value="NosL/MerB-like"/>
    <property type="match status" value="1"/>
</dbReference>
<sequence length="272" mass="29788">MAIDATTSEEFSVEIRPGVCRPDWSAVTTPAARHALSGRMAARAGLLDKWSQALEPNEDLVWRMVLDLYAETGRPPRASEIAACSDIPEERMRVILHKLQLRDLVGLEPGTDAILYAYPFTETQTGHHVALKSHTLHSLCAIDALGVGRMYRSDVTVESRCRLTGRSVRVTIGDEGRTLCNVSPDGAVVWYDFAYEGGAAANSCCPLIAFFCSEEQLRRWLDQQTPSRHGVMLVMEEALEVGSAIFGPVLTVPGAVSEEESLASSKSRKALR</sequence>
<evidence type="ECO:0000313" key="2">
    <source>
        <dbReference type="Proteomes" id="UP000094412"/>
    </source>
</evidence>
<gene>
    <name evidence="1" type="ORF">QV13_23575</name>
</gene>
<proteinExistence type="predicted"/>